<dbReference type="AlphaFoldDB" id="A0A6A4WM86"/>
<evidence type="ECO:0000259" key="2">
    <source>
        <dbReference type="Pfam" id="PF00334"/>
    </source>
</evidence>
<evidence type="ECO:0000313" key="4">
    <source>
        <dbReference type="Proteomes" id="UP000440578"/>
    </source>
</evidence>
<dbReference type="SUPFAM" id="SSF54919">
    <property type="entry name" value="Nucleoside diphosphate kinase, NDK"/>
    <property type="match status" value="1"/>
</dbReference>
<keyword evidence="3" id="KW-0418">Kinase</keyword>
<gene>
    <name evidence="3" type="primary">NME7</name>
    <name evidence="3" type="ORF">FJT64_024973</name>
</gene>
<dbReference type="GO" id="GO:0016301">
    <property type="term" value="F:kinase activity"/>
    <property type="evidence" value="ECO:0007669"/>
    <property type="project" value="UniProtKB-KW"/>
</dbReference>
<dbReference type="PROSITE" id="PS51374">
    <property type="entry name" value="NDPK_LIKE"/>
    <property type="match status" value="1"/>
</dbReference>
<feature type="domain" description="Nucleoside diphosphate kinase-like" evidence="2">
    <location>
        <begin position="21"/>
        <end position="78"/>
    </location>
</feature>
<evidence type="ECO:0000313" key="3">
    <source>
        <dbReference type="EMBL" id="KAF0303031.1"/>
    </source>
</evidence>
<dbReference type="InterPro" id="IPR036850">
    <property type="entry name" value="NDK-like_dom_sf"/>
</dbReference>
<keyword evidence="3" id="KW-0808">Transferase</keyword>
<reference evidence="3 4" key="1">
    <citation type="submission" date="2019-07" db="EMBL/GenBank/DDBJ databases">
        <title>Draft genome assembly of a fouling barnacle, Amphibalanus amphitrite (Darwin, 1854): The first reference genome for Thecostraca.</title>
        <authorList>
            <person name="Kim W."/>
        </authorList>
    </citation>
    <scope>NUCLEOTIDE SEQUENCE [LARGE SCALE GENOMIC DNA]</scope>
    <source>
        <strain evidence="3">SNU_AA5</strain>
        <tissue evidence="3">Soma without cirri and trophi</tissue>
    </source>
</reference>
<accession>A0A6A4WM86</accession>
<dbReference type="InterPro" id="IPR034907">
    <property type="entry name" value="NDK-like_dom"/>
</dbReference>
<comment type="caution">
    <text evidence="3">The sequence shown here is derived from an EMBL/GenBank/DDBJ whole genome shotgun (WGS) entry which is preliminary data.</text>
</comment>
<dbReference type="EMBL" id="VIIS01000985">
    <property type="protein sequence ID" value="KAF0303031.1"/>
    <property type="molecule type" value="Genomic_DNA"/>
</dbReference>
<evidence type="ECO:0000256" key="1">
    <source>
        <dbReference type="PROSITE-ProRule" id="PRU00706"/>
    </source>
</evidence>
<keyword evidence="4" id="KW-1185">Reference proteome</keyword>
<name>A0A6A4WM86_AMPAM</name>
<dbReference type="OrthoDB" id="270127at2759"/>
<comment type="caution">
    <text evidence="1">Lacks conserved residue(s) required for the propagation of feature annotation.</text>
</comment>
<dbReference type="Proteomes" id="UP000440578">
    <property type="component" value="Unassembled WGS sequence"/>
</dbReference>
<dbReference type="Pfam" id="PF00334">
    <property type="entry name" value="NDK"/>
    <property type="match status" value="1"/>
</dbReference>
<dbReference type="Gene3D" id="3.30.70.141">
    <property type="entry name" value="Nucleoside diphosphate kinase-like domain"/>
    <property type="match status" value="1"/>
</dbReference>
<proteinExistence type="inferred from homology"/>
<protein>
    <submittedName>
        <fullName evidence="3">Nucleoside diphosphate kinase 7</fullName>
    </submittedName>
</protein>
<comment type="similarity">
    <text evidence="1">Belongs to the NDK family.</text>
</comment>
<sequence>MVNNDRDKAAEQLNIFKEAAAKHLGKIVQIIEKQGLRVTRARMVQLERHEAGAFFSEAQHHCQAAEELAYLTAGTVCGAAADSWAPKLDNNCLHGSTGCEAAVRELRFFFPPAGDARPLTSARLSADGSCCVILPHVLAGEAAG</sequence>
<organism evidence="3 4">
    <name type="scientific">Amphibalanus amphitrite</name>
    <name type="common">Striped barnacle</name>
    <name type="synonym">Balanus amphitrite</name>
    <dbReference type="NCBI Taxonomy" id="1232801"/>
    <lineage>
        <taxon>Eukaryota</taxon>
        <taxon>Metazoa</taxon>
        <taxon>Ecdysozoa</taxon>
        <taxon>Arthropoda</taxon>
        <taxon>Crustacea</taxon>
        <taxon>Multicrustacea</taxon>
        <taxon>Cirripedia</taxon>
        <taxon>Thoracica</taxon>
        <taxon>Thoracicalcarea</taxon>
        <taxon>Balanomorpha</taxon>
        <taxon>Balanoidea</taxon>
        <taxon>Balanidae</taxon>
        <taxon>Amphibalaninae</taxon>
        <taxon>Amphibalanus</taxon>
    </lineage>
</organism>